<dbReference type="SMART" id="SM00271">
    <property type="entry name" value="DnaJ"/>
    <property type="match status" value="1"/>
</dbReference>
<evidence type="ECO:0000256" key="1">
    <source>
        <dbReference type="SAM" id="MobiDB-lite"/>
    </source>
</evidence>
<dbReference type="PRINTS" id="PR00625">
    <property type="entry name" value="JDOMAIN"/>
</dbReference>
<sequence length="287" mass="32223">MKLDYYDILGLSRAAKANEITEAYKQLAEQWHPANNPGYEARAEKRFRRISEAYQILSDHKRRYHYKKALKKAAKPFVKKPGSSMQLLNEECAGPVQVEKARSESSSSLSSVLSESGSKAAEEPVVLGHKYAHAQPKGLPDETALGKNLMIQQVGGNTVTCFPETLLSLRNPYRVYNEVVGGAKPNKSPWTYCEQLVEWHIASMAKLTDVLDVFGNKTVITTIDYTDGMKNIKVKRNGKLVQNFSVSVKPEDWQEEERETKRGAGHIIIIDEAPDPPPGMRRLPRDP</sequence>
<dbReference type="PROSITE" id="PS00636">
    <property type="entry name" value="DNAJ_1"/>
    <property type="match status" value="1"/>
</dbReference>
<dbReference type="Gene3D" id="1.10.287.110">
    <property type="entry name" value="DnaJ domain"/>
    <property type="match status" value="1"/>
</dbReference>
<name>A0A267DD23_9PLAT</name>
<evidence type="ECO:0000313" key="3">
    <source>
        <dbReference type="EMBL" id="PAA47171.1"/>
    </source>
</evidence>
<dbReference type="InterPro" id="IPR001623">
    <property type="entry name" value="DnaJ_domain"/>
</dbReference>
<dbReference type="PANTHER" id="PTHR43948">
    <property type="entry name" value="DNAJ HOMOLOG SUBFAMILY B"/>
    <property type="match status" value="1"/>
</dbReference>
<organism evidence="3 4">
    <name type="scientific">Macrostomum lignano</name>
    <dbReference type="NCBI Taxonomy" id="282301"/>
    <lineage>
        <taxon>Eukaryota</taxon>
        <taxon>Metazoa</taxon>
        <taxon>Spiralia</taxon>
        <taxon>Lophotrochozoa</taxon>
        <taxon>Platyhelminthes</taxon>
        <taxon>Rhabditophora</taxon>
        <taxon>Macrostomorpha</taxon>
        <taxon>Macrostomida</taxon>
        <taxon>Macrostomidae</taxon>
        <taxon>Macrostomum</taxon>
    </lineage>
</organism>
<dbReference type="SUPFAM" id="SSF46565">
    <property type="entry name" value="Chaperone J-domain"/>
    <property type="match status" value="1"/>
</dbReference>
<dbReference type="Proteomes" id="UP000215902">
    <property type="component" value="Unassembled WGS sequence"/>
</dbReference>
<dbReference type="Pfam" id="PF00226">
    <property type="entry name" value="DnaJ"/>
    <property type="match status" value="1"/>
</dbReference>
<dbReference type="InterPro" id="IPR018253">
    <property type="entry name" value="DnaJ_domain_CS"/>
</dbReference>
<evidence type="ECO:0000313" key="4">
    <source>
        <dbReference type="Proteomes" id="UP000215902"/>
    </source>
</evidence>
<evidence type="ECO:0000259" key="2">
    <source>
        <dbReference type="PROSITE" id="PS50076"/>
    </source>
</evidence>
<dbReference type="STRING" id="282301.A0A267DD23"/>
<keyword evidence="4" id="KW-1185">Reference proteome</keyword>
<gene>
    <name evidence="3" type="ORF">BOX15_Mlig000041g5</name>
</gene>
<proteinExistence type="predicted"/>
<dbReference type="InterPro" id="IPR036869">
    <property type="entry name" value="J_dom_sf"/>
</dbReference>
<dbReference type="AlphaFoldDB" id="A0A267DD23"/>
<feature type="region of interest" description="Disordered" evidence="1">
    <location>
        <begin position="252"/>
        <end position="287"/>
    </location>
</feature>
<reference evidence="3 4" key="1">
    <citation type="submission" date="2017-06" db="EMBL/GenBank/DDBJ databases">
        <title>A platform for efficient transgenesis in Macrostomum lignano, a flatworm model organism for stem cell research.</title>
        <authorList>
            <person name="Berezikov E."/>
        </authorList>
    </citation>
    <scope>NUCLEOTIDE SEQUENCE [LARGE SCALE GENOMIC DNA]</scope>
    <source>
        <strain evidence="3">DV1</strain>
        <tissue evidence="3">Whole organism</tissue>
    </source>
</reference>
<protein>
    <recommendedName>
        <fullName evidence="2">J domain-containing protein</fullName>
    </recommendedName>
</protein>
<dbReference type="PROSITE" id="PS50076">
    <property type="entry name" value="DNAJ_2"/>
    <property type="match status" value="1"/>
</dbReference>
<dbReference type="PANTHER" id="PTHR43948:SF10">
    <property type="entry name" value="MRJ, ISOFORM E"/>
    <property type="match status" value="1"/>
</dbReference>
<dbReference type="CDD" id="cd06257">
    <property type="entry name" value="DnaJ"/>
    <property type="match status" value="1"/>
</dbReference>
<dbReference type="EMBL" id="NIVC01004548">
    <property type="protein sequence ID" value="PAA47171.1"/>
    <property type="molecule type" value="Genomic_DNA"/>
</dbReference>
<feature type="domain" description="J" evidence="2">
    <location>
        <begin position="4"/>
        <end position="70"/>
    </location>
</feature>
<accession>A0A267DD23</accession>
<comment type="caution">
    <text evidence="3">The sequence shown here is derived from an EMBL/GenBank/DDBJ whole genome shotgun (WGS) entry which is preliminary data.</text>
</comment>
<dbReference type="OrthoDB" id="47059at2759"/>